<proteinExistence type="predicted"/>
<keyword evidence="3" id="KW-1185">Reference proteome</keyword>
<sequence>MMAIPGVREYRTGGLYKLLRAVYQGGVIYYGFISIVSILNVVVILTLPRDYVHLLAAFERVLHSVLSSRAILHIREIASRSGPRWAFGTELEKFSAATGSETWNRAASLTNADDVLAVGSASVAAPGALSTAGSV</sequence>
<accession>A0ABR3FEQ9</accession>
<evidence type="ECO:0000256" key="1">
    <source>
        <dbReference type="SAM" id="Phobius"/>
    </source>
</evidence>
<name>A0ABR3FEQ9_9AGAR</name>
<gene>
    <name evidence="2" type="ORF">V5O48_008152</name>
</gene>
<keyword evidence="1" id="KW-0812">Transmembrane</keyword>
<protein>
    <submittedName>
        <fullName evidence="2">Uncharacterized protein</fullName>
    </submittedName>
</protein>
<evidence type="ECO:0000313" key="2">
    <source>
        <dbReference type="EMBL" id="KAL0573799.1"/>
    </source>
</evidence>
<keyword evidence="1" id="KW-1133">Transmembrane helix</keyword>
<feature type="transmembrane region" description="Helical" evidence="1">
    <location>
        <begin position="21"/>
        <end position="45"/>
    </location>
</feature>
<evidence type="ECO:0000313" key="3">
    <source>
        <dbReference type="Proteomes" id="UP001465976"/>
    </source>
</evidence>
<organism evidence="2 3">
    <name type="scientific">Marasmius crinis-equi</name>
    <dbReference type="NCBI Taxonomy" id="585013"/>
    <lineage>
        <taxon>Eukaryota</taxon>
        <taxon>Fungi</taxon>
        <taxon>Dikarya</taxon>
        <taxon>Basidiomycota</taxon>
        <taxon>Agaricomycotina</taxon>
        <taxon>Agaricomycetes</taxon>
        <taxon>Agaricomycetidae</taxon>
        <taxon>Agaricales</taxon>
        <taxon>Marasmiineae</taxon>
        <taxon>Marasmiaceae</taxon>
        <taxon>Marasmius</taxon>
    </lineage>
</organism>
<keyword evidence="1" id="KW-0472">Membrane</keyword>
<reference evidence="2 3" key="1">
    <citation type="submission" date="2024-02" db="EMBL/GenBank/DDBJ databases">
        <title>A draft genome for the cacao thread blight pathogen Marasmius crinis-equi.</title>
        <authorList>
            <person name="Cohen S.P."/>
            <person name="Baruah I.K."/>
            <person name="Amoako-Attah I."/>
            <person name="Bukari Y."/>
            <person name="Meinhardt L.W."/>
            <person name="Bailey B.A."/>
        </authorList>
    </citation>
    <scope>NUCLEOTIDE SEQUENCE [LARGE SCALE GENOMIC DNA]</scope>
    <source>
        <strain evidence="2 3">GH-76</strain>
    </source>
</reference>
<dbReference type="Proteomes" id="UP001465976">
    <property type="component" value="Unassembled WGS sequence"/>
</dbReference>
<dbReference type="EMBL" id="JBAHYK010000462">
    <property type="protein sequence ID" value="KAL0573799.1"/>
    <property type="molecule type" value="Genomic_DNA"/>
</dbReference>
<comment type="caution">
    <text evidence="2">The sequence shown here is derived from an EMBL/GenBank/DDBJ whole genome shotgun (WGS) entry which is preliminary data.</text>
</comment>